<protein>
    <submittedName>
        <fullName evidence="1">Uncharacterized protein</fullName>
    </submittedName>
</protein>
<evidence type="ECO:0000313" key="1">
    <source>
        <dbReference type="EMBL" id="OGE18706.1"/>
    </source>
</evidence>
<dbReference type="Proteomes" id="UP000176336">
    <property type="component" value="Unassembled WGS sequence"/>
</dbReference>
<sequence length="75" mass="7996">MSNPCVKCGKERVDGKTWDGKVGASKITYTLTVCPDADCQAQVDKGIAERKAKTASLIKAKEKAKLDREKLAAAG</sequence>
<comment type="caution">
    <text evidence="1">The sequence shown here is derived from an EMBL/GenBank/DDBJ whole genome shotgun (WGS) entry which is preliminary data.</text>
</comment>
<organism evidence="1 2">
    <name type="scientific">Candidatus Daviesbacteria bacterium RIFCSPHIGHO2_01_FULL_41_23</name>
    <dbReference type="NCBI Taxonomy" id="1797764"/>
    <lineage>
        <taxon>Bacteria</taxon>
        <taxon>Candidatus Daviesiibacteriota</taxon>
    </lineage>
</organism>
<dbReference type="EMBL" id="MFCR01000011">
    <property type="protein sequence ID" value="OGE18706.1"/>
    <property type="molecule type" value="Genomic_DNA"/>
</dbReference>
<reference evidence="1 2" key="1">
    <citation type="journal article" date="2016" name="Nat. Commun.">
        <title>Thousands of microbial genomes shed light on interconnected biogeochemical processes in an aquifer system.</title>
        <authorList>
            <person name="Anantharaman K."/>
            <person name="Brown C.T."/>
            <person name="Hug L.A."/>
            <person name="Sharon I."/>
            <person name="Castelle C.J."/>
            <person name="Probst A.J."/>
            <person name="Thomas B.C."/>
            <person name="Singh A."/>
            <person name="Wilkins M.J."/>
            <person name="Karaoz U."/>
            <person name="Brodie E.L."/>
            <person name="Williams K.H."/>
            <person name="Hubbard S.S."/>
            <person name="Banfield J.F."/>
        </authorList>
    </citation>
    <scope>NUCLEOTIDE SEQUENCE [LARGE SCALE GENOMIC DNA]</scope>
</reference>
<gene>
    <name evidence="1" type="ORF">A2871_04415</name>
</gene>
<accession>A0A1F5IQW0</accession>
<name>A0A1F5IQW0_9BACT</name>
<evidence type="ECO:0000313" key="2">
    <source>
        <dbReference type="Proteomes" id="UP000176336"/>
    </source>
</evidence>
<dbReference type="AlphaFoldDB" id="A0A1F5IQW0"/>
<proteinExistence type="predicted"/>